<proteinExistence type="predicted"/>
<evidence type="ECO:0000313" key="2">
    <source>
        <dbReference type="EMBL" id="OWA53164.1"/>
    </source>
</evidence>
<dbReference type="InterPro" id="IPR013087">
    <property type="entry name" value="Znf_C2H2_type"/>
</dbReference>
<dbReference type="PANTHER" id="PTHR14614:SF130">
    <property type="entry name" value="PROTEIN-LYSINE N-METHYLTRANSFERASE EEF2KMT"/>
    <property type="match status" value="1"/>
</dbReference>
<dbReference type="PROSITE" id="PS00028">
    <property type="entry name" value="ZINC_FINGER_C2H2_1"/>
    <property type="match status" value="1"/>
</dbReference>
<name>A0A9X6RMB4_HYPEX</name>
<dbReference type="AlphaFoldDB" id="A0A9X6RMB4"/>
<dbReference type="PANTHER" id="PTHR14614">
    <property type="entry name" value="HEPATOCELLULAR CARCINOMA-ASSOCIATED ANTIGEN"/>
    <property type="match status" value="1"/>
</dbReference>
<organism evidence="2 3">
    <name type="scientific">Hypsibius exemplaris</name>
    <name type="common">Freshwater tardigrade</name>
    <dbReference type="NCBI Taxonomy" id="2072580"/>
    <lineage>
        <taxon>Eukaryota</taxon>
        <taxon>Metazoa</taxon>
        <taxon>Ecdysozoa</taxon>
        <taxon>Tardigrada</taxon>
        <taxon>Eutardigrada</taxon>
        <taxon>Parachela</taxon>
        <taxon>Hypsibioidea</taxon>
        <taxon>Hypsibiidae</taxon>
        <taxon>Hypsibius</taxon>
    </lineage>
</organism>
<keyword evidence="3" id="KW-1185">Reference proteome</keyword>
<comment type="caution">
    <text evidence="2">The sequence shown here is derived from an EMBL/GenBank/DDBJ whole genome shotgun (WGS) entry which is preliminary data.</text>
</comment>
<dbReference type="OrthoDB" id="6354171at2759"/>
<dbReference type="InterPro" id="IPR019410">
    <property type="entry name" value="Methyltransf_16"/>
</dbReference>
<evidence type="ECO:0000313" key="3">
    <source>
        <dbReference type="Proteomes" id="UP000192578"/>
    </source>
</evidence>
<accession>A0A9X6RMB4</accession>
<sequence length="809" mass="89938">MATPDKSRGALWNLQRGYFAMVSLKQLEGLLRAALADYTPEDYAKEFAESQSFNGLVLQESILRATVLKSFSRKPPAGYRKKFLRVFVEEVEALEWEVFEEVWLVSSACCQEDSAKTSASIDDAGKTYFLDDDGSRYVSIPYEPFVIANGTTGLSAWDAGFYLVEWLTMHPELVRRKCVVELGSGSGLSGLLICKLFTPSSYTFTDHREDILERIRRNISLNGLQGIPSQSVDVMELDWFCSSEQDAERWKDTDVLLAADVLYDPDLFKPFLLTLNVLTANRGSQVAILLAVKIRTEETFRKFQITAESMGWVLEDISAPDAIGKVFPAGSMSSTPTVSTSSPESNRRTDHLLVDIVVAPAEILASNAQRPRCSSCRQSFRDHGACRAHEFLQHSFFNSGCSNKSDSSPTSSTASTTTGQPVLCRQEIRYYCPAEGCRYALPAQSGVVGCADSTRKYFREMRYLKEHYLRQHSEQTFKCNGCGVKCRSDRELRLHRSSCQTSVCVCGKSMKSRQAFSHHAKICEKYLSSTGRQSLSPEKQNSGLKRTWTDSRSLLPVKTIKPKPPRLTCMSGAVAGRSVKPSNTLFVNSCVQTTDTRLTRPKNADASTGALCSSYPSRPMTANRNPQCQQVQAGGEYCDLLSEIRSSGVQTIALLVKPVPGLQIDTYTQTEQFAEHDGFSSQDASALFQYLDARDGGRSQGIQTQTIESELVPFYLPANSTTETQTFDDYYNYPPGSSSGLFSPSYSTETLGTQTSLYVDGLIDEFVQQESVDMQTQTLVQMDDCLVWDFSDADTQTSGLRDLLRMSEF</sequence>
<evidence type="ECO:0000259" key="1">
    <source>
        <dbReference type="PROSITE" id="PS00028"/>
    </source>
</evidence>
<dbReference type="EMBL" id="MTYJ01000306">
    <property type="protein sequence ID" value="OWA53164.1"/>
    <property type="molecule type" value="Genomic_DNA"/>
</dbReference>
<feature type="domain" description="C2H2-type" evidence="1">
    <location>
        <begin position="373"/>
        <end position="394"/>
    </location>
</feature>
<dbReference type="Pfam" id="PF10294">
    <property type="entry name" value="Methyltransf_16"/>
    <property type="match status" value="1"/>
</dbReference>
<dbReference type="InterPro" id="IPR029063">
    <property type="entry name" value="SAM-dependent_MTases_sf"/>
</dbReference>
<dbReference type="Proteomes" id="UP000192578">
    <property type="component" value="Unassembled WGS sequence"/>
</dbReference>
<gene>
    <name evidence="2" type="ORF">BV898_17598</name>
</gene>
<protein>
    <recommendedName>
        <fullName evidence="1">C2H2-type domain-containing protein</fullName>
    </recommendedName>
</protein>
<dbReference type="Gene3D" id="3.40.50.150">
    <property type="entry name" value="Vaccinia Virus protein VP39"/>
    <property type="match status" value="1"/>
</dbReference>
<reference evidence="3" key="1">
    <citation type="submission" date="2017-01" db="EMBL/GenBank/DDBJ databases">
        <title>Comparative genomics of anhydrobiosis in the tardigrade Hypsibius dujardini.</title>
        <authorList>
            <person name="Yoshida Y."/>
            <person name="Koutsovoulos G."/>
            <person name="Laetsch D."/>
            <person name="Stevens L."/>
            <person name="Kumar S."/>
            <person name="Horikawa D."/>
            <person name="Ishino K."/>
            <person name="Komine S."/>
            <person name="Tomita M."/>
            <person name="Blaxter M."/>
            <person name="Arakawa K."/>
        </authorList>
    </citation>
    <scope>NUCLEOTIDE SEQUENCE [LARGE SCALE GENOMIC DNA]</scope>
    <source>
        <strain evidence="3">Z151</strain>
    </source>
</reference>
<dbReference type="SUPFAM" id="SSF53335">
    <property type="entry name" value="S-adenosyl-L-methionine-dependent methyltransferases"/>
    <property type="match status" value="1"/>
</dbReference>